<accession>A0AAD3CX33</accession>
<proteinExistence type="predicted"/>
<evidence type="ECO:0000259" key="1">
    <source>
        <dbReference type="Pfam" id="PF00646"/>
    </source>
</evidence>
<comment type="caution">
    <text evidence="2">The sequence shown here is derived from an EMBL/GenBank/DDBJ whole genome shotgun (WGS) entry which is preliminary data.</text>
</comment>
<dbReference type="CDD" id="cd09917">
    <property type="entry name" value="F-box_SF"/>
    <property type="match status" value="1"/>
</dbReference>
<gene>
    <name evidence="2" type="ORF">CTEN210_10108</name>
</gene>
<reference evidence="2 3" key="1">
    <citation type="journal article" date="2021" name="Sci. Rep.">
        <title>The genome of the diatom Chaetoceros tenuissimus carries an ancient integrated fragment of an extant virus.</title>
        <authorList>
            <person name="Hongo Y."/>
            <person name="Kimura K."/>
            <person name="Takaki Y."/>
            <person name="Yoshida Y."/>
            <person name="Baba S."/>
            <person name="Kobayashi G."/>
            <person name="Nagasaki K."/>
            <person name="Hano T."/>
            <person name="Tomaru Y."/>
        </authorList>
    </citation>
    <scope>NUCLEOTIDE SEQUENCE [LARGE SCALE GENOMIC DNA]</scope>
    <source>
        <strain evidence="2 3">NIES-3715</strain>
    </source>
</reference>
<dbReference type="Gene3D" id="1.20.1280.50">
    <property type="match status" value="1"/>
</dbReference>
<dbReference type="SUPFAM" id="SSF52047">
    <property type="entry name" value="RNI-like"/>
    <property type="match status" value="1"/>
</dbReference>
<dbReference type="Proteomes" id="UP001054902">
    <property type="component" value="Unassembled WGS sequence"/>
</dbReference>
<dbReference type="InterPro" id="IPR036047">
    <property type="entry name" value="F-box-like_dom_sf"/>
</dbReference>
<protein>
    <recommendedName>
        <fullName evidence="1">F-box domain-containing protein</fullName>
    </recommendedName>
</protein>
<keyword evidence="3" id="KW-1185">Reference proteome</keyword>
<evidence type="ECO:0000313" key="2">
    <source>
        <dbReference type="EMBL" id="GFH53632.1"/>
    </source>
</evidence>
<dbReference type="Gene3D" id="3.80.10.10">
    <property type="entry name" value="Ribonuclease Inhibitor"/>
    <property type="match status" value="1"/>
</dbReference>
<dbReference type="InterPro" id="IPR001810">
    <property type="entry name" value="F-box_dom"/>
</dbReference>
<sequence length="461" mass="52668">MSTITDNQDVLHNIFSYLDTFQRNHIKRTCKSWYNISLIDCGYFLFQDTNVYNSNGKDYMDHLPHVLIVHGTEERTEDLKKIRYSDHTSRYIPKRAKGHLAEPQIFLTNKSLPLLYQSIHFERSHGGVPKLQLSEEIVKKIDPKQNHIQHSESSMAKDVISGNSKKRIQTAIISQFQNIIYEKNIMQKIYVTNLDLSNSKWGYYINGSLLKGKNSLQVLDLSCLNLLERLSVKGCSKLRTLRVPSSLQALDASACTSLFEIDMRNQNHFEDLKQCNSTNDSYSRLQSLNLNGCRSLTKAKCISDGCLRYVKELDLTSVNKLSKSILEMGLKKAFHLESVSIRYIATDNLINAIASTLHTNNRSQDNQNISLKLIDLSFSLVSDQSVKLLVNTCKFLERCNLRGCRNASAECYNQTPIFLKQRLDSGNTDLVYSLGNENSDGRKRRKGDNIFFHITTSKQVN</sequence>
<name>A0AAD3CX33_9STRA</name>
<dbReference type="SUPFAM" id="SSF81383">
    <property type="entry name" value="F-box domain"/>
    <property type="match status" value="1"/>
</dbReference>
<feature type="domain" description="F-box" evidence="1">
    <location>
        <begin position="9"/>
        <end position="38"/>
    </location>
</feature>
<dbReference type="Pfam" id="PF00646">
    <property type="entry name" value="F-box"/>
    <property type="match status" value="1"/>
</dbReference>
<dbReference type="EMBL" id="BLLK01000047">
    <property type="protein sequence ID" value="GFH53632.1"/>
    <property type="molecule type" value="Genomic_DNA"/>
</dbReference>
<organism evidence="2 3">
    <name type="scientific">Chaetoceros tenuissimus</name>
    <dbReference type="NCBI Taxonomy" id="426638"/>
    <lineage>
        <taxon>Eukaryota</taxon>
        <taxon>Sar</taxon>
        <taxon>Stramenopiles</taxon>
        <taxon>Ochrophyta</taxon>
        <taxon>Bacillariophyta</taxon>
        <taxon>Coscinodiscophyceae</taxon>
        <taxon>Chaetocerotophycidae</taxon>
        <taxon>Chaetocerotales</taxon>
        <taxon>Chaetocerotaceae</taxon>
        <taxon>Chaetoceros</taxon>
    </lineage>
</organism>
<dbReference type="AlphaFoldDB" id="A0AAD3CX33"/>
<dbReference type="InterPro" id="IPR032675">
    <property type="entry name" value="LRR_dom_sf"/>
</dbReference>
<evidence type="ECO:0000313" key="3">
    <source>
        <dbReference type="Proteomes" id="UP001054902"/>
    </source>
</evidence>